<accession>A0A2S3ZAM8</accession>
<feature type="domain" description="HNH nuclease" evidence="1">
    <location>
        <begin position="133"/>
        <end position="187"/>
    </location>
</feature>
<evidence type="ECO:0000313" key="3">
    <source>
        <dbReference type="Proteomes" id="UP000237340"/>
    </source>
</evidence>
<comment type="caution">
    <text evidence="2">The sequence shown here is derived from an EMBL/GenBank/DDBJ whole genome shotgun (WGS) entry which is preliminary data.</text>
</comment>
<gene>
    <name evidence="2" type="ORF">C3B61_17315</name>
</gene>
<dbReference type="Pfam" id="PF01844">
    <property type="entry name" value="HNH"/>
    <property type="match status" value="1"/>
</dbReference>
<dbReference type="GO" id="GO:0008270">
    <property type="term" value="F:zinc ion binding"/>
    <property type="evidence" value="ECO:0007669"/>
    <property type="project" value="InterPro"/>
</dbReference>
<dbReference type="InterPro" id="IPR052892">
    <property type="entry name" value="NA-targeting_endonuclease"/>
</dbReference>
<dbReference type="Gene3D" id="1.10.30.50">
    <property type="match status" value="1"/>
</dbReference>
<sequence>MSVNVLESELWYLQEIETRLVPTRHFRTYNHDVEAIEFGSLGRSSHPRLSDARFAAIEKKDFNRRKLAYPTPTAKVTTTVKYTSPKGQNSYSRHVDWNFEQLQQGLDAAQASRARQSTTAALRQRERSLMTSGLRVTILRRDDYRCRMCGASAADGAVLHIDHITPVSRDGLTVPENLQTLCESCNLGKSNRFIG</sequence>
<dbReference type="PANTHER" id="PTHR33877:SF1">
    <property type="entry name" value="TYPE IV METHYL-DIRECTED RESTRICTION ENZYME ECOKMCRA"/>
    <property type="match status" value="1"/>
</dbReference>
<dbReference type="GO" id="GO:0004519">
    <property type="term" value="F:endonuclease activity"/>
    <property type="evidence" value="ECO:0007669"/>
    <property type="project" value="InterPro"/>
</dbReference>
<dbReference type="GO" id="GO:0003676">
    <property type="term" value="F:nucleic acid binding"/>
    <property type="evidence" value="ECO:0007669"/>
    <property type="project" value="InterPro"/>
</dbReference>
<name>A0A2S3ZAM8_9MICO</name>
<dbReference type="SMART" id="SM00507">
    <property type="entry name" value="HNHc"/>
    <property type="match status" value="1"/>
</dbReference>
<dbReference type="InterPro" id="IPR002711">
    <property type="entry name" value="HNH"/>
</dbReference>
<evidence type="ECO:0000313" key="2">
    <source>
        <dbReference type="EMBL" id="POH62600.1"/>
    </source>
</evidence>
<keyword evidence="3" id="KW-1185">Reference proteome</keyword>
<organism evidence="2 3">
    <name type="scientific">Cryobacterium zongtaii</name>
    <dbReference type="NCBI Taxonomy" id="1259217"/>
    <lineage>
        <taxon>Bacteria</taxon>
        <taxon>Bacillati</taxon>
        <taxon>Actinomycetota</taxon>
        <taxon>Actinomycetes</taxon>
        <taxon>Micrococcales</taxon>
        <taxon>Microbacteriaceae</taxon>
        <taxon>Cryobacterium</taxon>
    </lineage>
</organism>
<protein>
    <recommendedName>
        <fullName evidence="1">HNH nuclease domain-containing protein</fullName>
    </recommendedName>
</protein>
<dbReference type="Proteomes" id="UP000237340">
    <property type="component" value="Unassembled WGS sequence"/>
</dbReference>
<dbReference type="InterPro" id="IPR003615">
    <property type="entry name" value="HNH_nuc"/>
</dbReference>
<dbReference type="PANTHER" id="PTHR33877">
    <property type="entry name" value="SLL1193 PROTEIN"/>
    <property type="match status" value="1"/>
</dbReference>
<proteinExistence type="predicted"/>
<evidence type="ECO:0000259" key="1">
    <source>
        <dbReference type="SMART" id="SM00507"/>
    </source>
</evidence>
<reference evidence="2 3" key="1">
    <citation type="submission" date="2018-01" db="EMBL/GenBank/DDBJ databases">
        <title>Cryobacterium sp. nov., from glaciers in China.</title>
        <authorList>
            <person name="Liu Q."/>
            <person name="Xin Y.-H."/>
        </authorList>
    </citation>
    <scope>NUCLEOTIDE SEQUENCE [LARGE SCALE GENOMIC DNA]</scope>
    <source>
        <strain evidence="2 3">TMN-42</strain>
    </source>
</reference>
<dbReference type="AlphaFoldDB" id="A0A2S3ZAM8"/>
<dbReference type="CDD" id="cd00085">
    <property type="entry name" value="HNHc"/>
    <property type="match status" value="1"/>
</dbReference>
<dbReference type="EMBL" id="PPXD01000026">
    <property type="protein sequence ID" value="POH62600.1"/>
    <property type="molecule type" value="Genomic_DNA"/>
</dbReference>